<keyword evidence="2" id="KW-0472">Membrane</keyword>
<evidence type="ECO:0000256" key="2">
    <source>
        <dbReference type="SAM" id="Phobius"/>
    </source>
</evidence>
<keyword evidence="2" id="KW-1133">Transmembrane helix</keyword>
<evidence type="ECO:0000313" key="4">
    <source>
        <dbReference type="Proteomes" id="UP001152049"/>
    </source>
</evidence>
<sequence>MKPLSEDSLPYTESDNSGRDARNGRNTTASSVSCHSDPFANSGLESGVQLRNFSSPKPIMARVKSPDPSKFVSGRPSQLKSIAGNGLLVPRTNTLSVSGDDQAASEWETIAADDAFEGYPEAPARPLRRQGNFNFVYNPQDNSHPNQGLWAPHTQNFEFVSPQDPSLRLSVRAVPLSSPRLRSFHSSSSFYSDLGRNGQSGHEQDLTPQENAHTSYDPEIAQANNRSQETLKRLSRASSSDSDEDPFKYDGDKYSGFLRSSAERDVSDALHEAGLAVYSTKSVPKPVENVDEAVKVPVRREEEKNESRPDPVLDRRLTGEIATLLKSRPLTGTEGDWQTVTTEHPFDSMQQEYHDSIAKGTGSSVADVSDVTERDLHSHSYSSTDRIIRHPQCNNRFGSYRVRTDRGTNLPVSVPQYGGGPGTFAYNATRNFIQPVTRLPESAARFSNLFRREPTEQTPDCESIPLSDLPPKRGSYESLDSEAIPPENHQLTESTTPDGRKYFSWTRIRENLGREPPKTPLTIFDQPLYRRGIQEAEALKKPAHVPHDDFLSKLPRLPFPLVSLPEAAMLQQFKRQRGEEDHTESASSFVARGRSNTISTAASPGLPKTPSPPQRSFWATSPEEDVARPAPTHHAQRLRQVSRRRDSSERISDMLVSSSAILDTPPPTDPKSGTRRGWYRGLQQNFSTPRHTMPRDRGLSSSTKNRRSGRFQPGYATTDGSPFTQAETRLIDAAREEILLHRQQADMVAERGRRVFIWIMILTLFFPFIGPVVLYGKLNSTISWYTHGGMRCLTKDQHGTLKQQLIVEAVVYPALIIALSVYYSVRK</sequence>
<feature type="region of interest" description="Disordered" evidence="1">
    <location>
        <begin position="222"/>
        <end position="251"/>
    </location>
</feature>
<feature type="region of interest" description="Disordered" evidence="1">
    <location>
        <begin position="1"/>
        <end position="45"/>
    </location>
</feature>
<keyword evidence="2" id="KW-0812">Transmembrane</keyword>
<evidence type="ECO:0000313" key="3">
    <source>
        <dbReference type="EMBL" id="KAJ4271525.1"/>
    </source>
</evidence>
<feature type="transmembrane region" description="Helical" evidence="2">
    <location>
        <begin position="755"/>
        <end position="775"/>
    </location>
</feature>
<comment type="caution">
    <text evidence="3">The sequence shown here is derived from an EMBL/GenBank/DDBJ whole genome shotgun (WGS) entry which is preliminary data.</text>
</comment>
<organism evidence="3 4">
    <name type="scientific">Fusarium torreyae</name>
    <dbReference type="NCBI Taxonomy" id="1237075"/>
    <lineage>
        <taxon>Eukaryota</taxon>
        <taxon>Fungi</taxon>
        <taxon>Dikarya</taxon>
        <taxon>Ascomycota</taxon>
        <taxon>Pezizomycotina</taxon>
        <taxon>Sordariomycetes</taxon>
        <taxon>Hypocreomycetidae</taxon>
        <taxon>Hypocreales</taxon>
        <taxon>Nectriaceae</taxon>
        <taxon>Fusarium</taxon>
    </lineage>
</organism>
<feature type="compositionally biased region" description="Polar residues" evidence="1">
    <location>
        <begin position="24"/>
        <end position="34"/>
    </location>
</feature>
<accession>A0A9W8SGT8</accession>
<protein>
    <submittedName>
        <fullName evidence="3">Uncharacterized protein</fullName>
    </submittedName>
</protein>
<gene>
    <name evidence="3" type="ORF">NW762_000229</name>
</gene>
<reference evidence="3" key="1">
    <citation type="submission" date="2022-09" db="EMBL/GenBank/DDBJ databases">
        <title>Fusarium specimens isolated from Avocado Roots.</title>
        <authorList>
            <person name="Stajich J."/>
            <person name="Roper C."/>
            <person name="Heimlech-Rivalta G."/>
        </authorList>
    </citation>
    <scope>NUCLEOTIDE SEQUENCE</scope>
    <source>
        <strain evidence="3">CF00136</strain>
    </source>
</reference>
<dbReference type="OrthoDB" id="5353066at2759"/>
<proteinExistence type="predicted"/>
<name>A0A9W8SGT8_9HYPO</name>
<keyword evidence="4" id="KW-1185">Reference proteome</keyword>
<dbReference type="EMBL" id="JAOQAZ010000001">
    <property type="protein sequence ID" value="KAJ4271525.1"/>
    <property type="molecule type" value="Genomic_DNA"/>
</dbReference>
<feature type="region of interest" description="Disordered" evidence="1">
    <location>
        <begin position="452"/>
        <end position="498"/>
    </location>
</feature>
<dbReference type="Proteomes" id="UP001152049">
    <property type="component" value="Unassembled WGS sequence"/>
</dbReference>
<feature type="compositionally biased region" description="Basic and acidic residues" evidence="1">
    <location>
        <begin position="643"/>
        <end position="652"/>
    </location>
</feature>
<feature type="region of interest" description="Disordered" evidence="1">
    <location>
        <begin position="573"/>
        <end position="719"/>
    </location>
</feature>
<dbReference type="AlphaFoldDB" id="A0A9W8SGT8"/>
<evidence type="ECO:0000256" key="1">
    <source>
        <dbReference type="SAM" id="MobiDB-lite"/>
    </source>
</evidence>
<feature type="transmembrane region" description="Helical" evidence="2">
    <location>
        <begin position="805"/>
        <end position="825"/>
    </location>
</feature>